<protein>
    <submittedName>
        <fullName evidence="1">Uncharacterized protein</fullName>
    </submittedName>
</protein>
<evidence type="ECO:0000313" key="1">
    <source>
        <dbReference type="EMBL" id="DAE15647.1"/>
    </source>
</evidence>
<dbReference type="EMBL" id="BK015609">
    <property type="protein sequence ID" value="DAE15647.1"/>
    <property type="molecule type" value="Genomic_DNA"/>
</dbReference>
<organism evidence="1">
    <name type="scientific">Siphoviridae sp. ct2ZW1</name>
    <dbReference type="NCBI Taxonomy" id="2825316"/>
    <lineage>
        <taxon>Viruses</taxon>
        <taxon>Duplodnaviria</taxon>
        <taxon>Heunggongvirae</taxon>
        <taxon>Uroviricota</taxon>
        <taxon>Caudoviricetes</taxon>
    </lineage>
</organism>
<proteinExistence type="predicted"/>
<name>A0A8S5Q8I4_9CAUD</name>
<reference evidence="1" key="1">
    <citation type="journal article" date="2021" name="Proc. Natl. Acad. Sci. U.S.A.">
        <title>A Catalog of Tens of Thousands of Viruses from Human Metagenomes Reveals Hidden Associations with Chronic Diseases.</title>
        <authorList>
            <person name="Tisza M.J."/>
            <person name="Buck C.B."/>
        </authorList>
    </citation>
    <scope>NUCLEOTIDE SEQUENCE</scope>
    <source>
        <strain evidence="1">Ct2ZW1</strain>
    </source>
</reference>
<accession>A0A8S5Q8I4</accession>
<sequence>MSILDIILIIVITLYAFIHGCKIAYEKGVEDGRESGRLRQLLRDIDFINKLKGKHINNEDNGTENR</sequence>